<proteinExistence type="predicted"/>
<dbReference type="Proteomes" id="UP000887564">
    <property type="component" value="Unplaced"/>
</dbReference>
<sequence length="41" mass="4657">MSWGLVLPKAHPSVVPLRIRRPFGIVNVYPVRMCIVALEQL</sequence>
<dbReference type="AlphaFoldDB" id="A0A914RVG2"/>
<protein>
    <submittedName>
        <fullName evidence="2">Uncharacterized protein</fullName>
    </submittedName>
</protein>
<reference evidence="2" key="1">
    <citation type="submission" date="2022-11" db="UniProtKB">
        <authorList>
            <consortium name="WormBaseParasite"/>
        </authorList>
    </citation>
    <scope>IDENTIFICATION</scope>
</reference>
<evidence type="ECO:0000313" key="2">
    <source>
        <dbReference type="WBParaSite" id="PEQ_0001031301-mRNA-1"/>
    </source>
</evidence>
<accession>A0A914RVG2</accession>
<keyword evidence="1" id="KW-1185">Reference proteome</keyword>
<dbReference type="WBParaSite" id="PEQ_0001031301-mRNA-1">
    <property type="protein sequence ID" value="PEQ_0001031301-mRNA-1"/>
    <property type="gene ID" value="PEQ_0001031301"/>
</dbReference>
<name>A0A914RVG2_PAREQ</name>
<organism evidence="1 2">
    <name type="scientific">Parascaris equorum</name>
    <name type="common">Equine roundworm</name>
    <dbReference type="NCBI Taxonomy" id="6256"/>
    <lineage>
        <taxon>Eukaryota</taxon>
        <taxon>Metazoa</taxon>
        <taxon>Ecdysozoa</taxon>
        <taxon>Nematoda</taxon>
        <taxon>Chromadorea</taxon>
        <taxon>Rhabditida</taxon>
        <taxon>Spirurina</taxon>
        <taxon>Ascaridomorpha</taxon>
        <taxon>Ascaridoidea</taxon>
        <taxon>Ascarididae</taxon>
        <taxon>Parascaris</taxon>
    </lineage>
</organism>
<evidence type="ECO:0000313" key="1">
    <source>
        <dbReference type="Proteomes" id="UP000887564"/>
    </source>
</evidence>